<dbReference type="KEGG" id="sper:EW093_02940"/>
<keyword evidence="7" id="KW-1185">Reference proteome</keyword>
<dbReference type="OrthoDB" id="9804152at2"/>
<evidence type="ECO:0000256" key="1">
    <source>
        <dbReference type="ARBA" id="ARBA00004167"/>
    </source>
</evidence>
<dbReference type="AlphaFoldDB" id="A0A5C1Q8K8"/>
<evidence type="ECO:0000256" key="3">
    <source>
        <dbReference type="ARBA" id="ARBA00022692"/>
    </source>
</evidence>
<dbReference type="PANTHER" id="PTHR34478:SF2">
    <property type="entry name" value="MEMBRANE PROTEIN"/>
    <property type="match status" value="1"/>
</dbReference>
<organism evidence="6 7">
    <name type="scientific">Thiospirochaeta perfilievii</name>
    <dbReference type="NCBI Taxonomy" id="252967"/>
    <lineage>
        <taxon>Bacteria</taxon>
        <taxon>Pseudomonadati</taxon>
        <taxon>Spirochaetota</taxon>
        <taxon>Spirochaetia</taxon>
        <taxon>Spirochaetales</taxon>
        <taxon>Spirochaetaceae</taxon>
        <taxon>Thiospirochaeta</taxon>
    </lineage>
</organism>
<dbReference type="EMBL" id="CP035807">
    <property type="protein sequence ID" value="QEN03698.1"/>
    <property type="molecule type" value="Genomic_DNA"/>
</dbReference>
<dbReference type="Proteomes" id="UP000323824">
    <property type="component" value="Chromosome"/>
</dbReference>
<evidence type="ECO:0000256" key="5">
    <source>
        <dbReference type="ARBA" id="ARBA00023136"/>
    </source>
</evidence>
<evidence type="ECO:0000256" key="2">
    <source>
        <dbReference type="ARBA" id="ARBA00008854"/>
    </source>
</evidence>
<keyword evidence="3" id="KW-0812">Transmembrane</keyword>
<proteinExistence type="inferred from homology"/>
<keyword evidence="4" id="KW-1133">Transmembrane helix</keyword>
<sequence>MKKGIIILLVVVGVLLLGAGSLYGAFKSRYNNMVYLDEGVKEKWSQVENVYQRRSDLIPNLVATVKGYASHEEDTFTKLAEARSKAGGTISISEEVLNDPALFKRFQEAQSSLSGALQRLMMVTESYPELKANDSFLSLQSQLEGTENRITVERKRFNETAKEYNFYIRAFPNNIFANMFGFKERPYFTAVEGADVAPTVDFGN</sequence>
<dbReference type="Pfam" id="PF04011">
    <property type="entry name" value="LemA"/>
    <property type="match status" value="1"/>
</dbReference>
<dbReference type="Gene3D" id="1.20.1440.20">
    <property type="entry name" value="LemA-like domain"/>
    <property type="match status" value="1"/>
</dbReference>
<dbReference type="PANTHER" id="PTHR34478">
    <property type="entry name" value="PROTEIN LEMA"/>
    <property type="match status" value="1"/>
</dbReference>
<dbReference type="SUPFAM" id="SSF140478">
    <property type="entry name" value="LemA-like"/>
    <property type="match status" value="1"/>
</dbReference>
<reference evidence="6 7" key="2">
    <citation type="submission" date="2019-09" db="EMBL/GenBank/DDBJ databases">
        <title>Complete Genome Sequence and Methylome Analysis of free living Spirochaetas.</title>
        <authorList>
            <person name="Leshcheva N."/>
            <person name="Mikheeva N."/>
        </authorList>
    </citation>
    <scope>NUCLEOTIDE SEQUENCE [LARGE SCALE GENOMIC DNA]</scope>
    <source>
        <strain evidence="6 7">P</strain>
    </source>
</reference>
<gene>
    <name evidence="6" type="ORF">EW093_02940</name>
</gene>
<evidence type="ECO:0000313" key="6">
    <source>
        <dbReference type="EMBL" id="QEN03698.1"/>
    </source>
</evidence>
<dbReference type="InterPro" id="IPR007156">
    <property type="entry name" value="MamQ_LemA"/>
</dbReference>
<dbReference type="RefSeq" id="WP_149566956.1">
    <property type="nucleotide sequence ID" value="NZ_CP035807.1"/>
</dbReference>
<name>A0A5C1Q8K8_9SPIO</name>
<accession>A0A5C1Q8K8</accession>
<evidence type="ECO:0000256" key="4">
    <source>
        <dbReference type="ARBA" id="ARBA00022989"/>
    </source>
</evidence>
<protein>
    <submittedName>
        <fullName evidence="6">LemA family protein</fullName>
    </submittedName>
</protein>
<dbReference type="InterPro" id="IPR023353">
    <property type="entry name" value="LemA-like_dom_sf"/>
</dbReference>
<evidence type="ECO:0000313" key="7">
    <source>
        <dbReference type="Proteomes" id="UP000323824"/>
    </source>
</evidence>
<comment type="similarity">
    <text evidence="2">Belongs to the LemA family.</text>
</comment>
<reference evidence="6 7" key="1">
    <citation type="submission" date="2019-02" db="EMBL/GenBank/DDBJ databases">
        <authorList>
            <person name="Fomenkov A."/>
            <person name="Dubinina G."/>
            <person name="Grabovich M."/>
            <person name="Vincze T."/>
            <person name="Roberts R.J."/>
        </authorList>
    </citation>
    <scope>NUCLEOTIDE SEQUENCE [LARGE SCALE GENOMIC DNA]</scope>
    <source>
        <strain evidence="6 7">P</strain>
    </source>
</reference>
<comment type="subcellular location">
    <subcellularLocation>
        <location evidence="1">Membrane</location>
        <topology evidence="1">Single-pass membrane protein</topology>
    </subcellularLocation>
</comment>
<keyword evidence="5" id="KW-0472">Membrane</keyword>
<dbReference type="GO" id="GO:0016020">
    <property type="term" value="C:membrane"/>
    <property type="evidence" value="ECO:0007669"/>
    <property type="project" value="UniProtKB-SubCell"/>
</dbReference>